<dbReference type="Gene3D" id="2.60.120.330">
    <property type="entry name" value="B-lactam Antibiotic, Isopenicillin N Synthase, Chain"/>
    <property type="match status" value="1"/>
</dbReference>
<dbReference type="InterPro" id="IPR027443">
    <property type="entry name" value="IPNS-like_sf"/>
</dbReference>
<evidence type="ECO:0000256" key="1">
    <source>
        <dbReference type="ARBA" id="ARBA00023242"/>
    </source>
</evidence>
<dbReference type="GO" id="GO:0008270">
    <property type="term" value="F:zinc ion binding"/>
    <property type="evidence" value="ECO:0007669"/>
    <property type="project" value="InterPro"/>
</dbReference>
<dbReference type="Proteomes" id="UP000053317">
    <property type="component" value="Unassembled WGS sequence"/>
</dbReference>
<feature type="region of interest" description="Disordered" evidence="2">
    <location>
        <begin position="418"/>
        <end position="442"/>
    </location>
</feature>
<dbReference type="GO" id="GO:0003677">
    <property type="term" value="F:DNA binding"/>
    <property type="evidence" value="ECO:0007669"/>
    <property type="project" value="InterPro"/>
</dbReference>
<dbReference type="InterPro" id="IPR005123">
    <property type="entry name" value="Oxoglu/Fe-dep_dioxygenase_dom"/>
</dbReference>
<evidence type="ECO:0000256" key="2">
    <source>
        <dbReference type="SAM" id="MobiDB-lite"/>
    </source>
</evidence>
<dbReference type="GO" id="GO:0044283">
    <property type="term" value="P:small molecule biosynthetic process"/>
    <property type="evidence" value="ECO:0007669"/>
    <property type="project" value="UniProtKB-ARBA"/>
</dbReference>
<dbReference type="GO" id="GO:0006351">
    <property type="term" value="P:DNA-templated transcription"/>
    <property type="evidence" value="ECO:0007669"/>
    <property type="project" value="InterPro"/>
</dbReference>
<evidence type="ECO:0000259" key="3">
    <source>
        <dbReference type="PROSITE" id="PS51471"/>
    </source>
</evidence>
<dbReference type="PANTHER" id="PTHR43374">
    <property type="entry name" value="FLAVIN PRENYLTRANSFERASE"/>
    <property type="match status" value="1"/>
</dbReference>
<comment type="caution">
    <text evidence="4">The sequence shown here is derived from an EMBL/GenBank/DDBJ whole genome shotgun (WGS) entry which is preliminary data.</text>
</comment>
<dbReference type="CDD" id="cd12148">
    <property type="entry name" value="fungal_TF_MHR"/>
    <property type="match status" value="1"/>
</dbReference>
<dbReference type="Pfam" id="PF14226">
    <property type="entry name" value="DIOX_N"/>
    <property type="match status" value="1"/>
</dbReference>
<sequence length="982" mass="110288">MATATQTVPQSTKLELRTAYGPVYRDVLTLPPRESTSEEIPVIDIAGIYGDFEARKELAKCIKHAAETTGFFYIKNHGIDDKVIQSALDQAKIFFHQPDSEKEKVSKNKSKYFNGWSQRRSGHISPTESLDYREGFGWRYAPQYDPDPKDPGAVPEEVRPYIRGEEFVWEGTTHLPGFQRDCIKYWQECLKLARRLVKIFALCLDLPEDYFDKVTSYPGSDGVFNYYPKMTEAEVAASEDVGLGSHTDLQCFTLLWQDMIGGLQVLNKDGQWIKATPIEGTIVVNIGDYLMRLSNDRFKSTVHRVYNRSTVDRYSMPFFFGFNFNENGANYGSNREMSQKRFENSLNLFEGLLGTDRLNVVSTRLLRGKKIKNRIRKACYPCQGNSPVTSAYTEGRPPKQARTSREPTLENVVHNYRSPSDRRTSASIAPSPGTPMTPAEIPNRSIASLVQDRATDTRLVGVSSMLGLENQTASYLFIKASDSQERWRQLSTMLPTQKEVLKYFGFFKALALPFNPALIDPEEFEGSVLKYVEDIAQSNPSRFESDKAIAWTALILAVLANGVQLSDLSLAERSRLSRDYARKSFHCLRLVNFLMRPSEEVLQALLLLAQILQNDQQAFSAWSLLGTTIRLAQSLGLDIRQRNEHERDILVPRYRKLWRAVFWQDTILSLCLGRPPSALYRASIAQPPWDGYNLCYFDCMFCLCDIVMHMIDPVTTESRNAARALSDVESCERLFSIAAPHLQAKENCRNLRDRMEFYALRLHVTFTVSYVCQMALRKIQGDTSAEILGDKLKQSLIASLRAFLSLGNLSVVPIRGWSFVHHALSSALLLGIIGETKSSTEVKALQESLISVLSSADIESDSSSSNGGQSTADGSRRFTNRHAKALEALQAMCSHASKGGSPIPHEQVRGDIGSVLVPAVFPDHFDLMANGQWDVSQPEVIRSPNGTFISPGTFWDSLFADSTVVSDIGGMLPHPQQDFWGL</sequence>
<evidence type="ECO:0000313" key="5">
    <source>
        <dbReference type="Proteomes" id="UP000053317"/>
    </source>
</evidence>
<dbReference type="AlphaFoldDB" id="A0A0G2ECY5"/>
<keyword evidence="5" id="KW-1185">Reference proteome</keyword>
<dbReference type="PROSITE" id="PS51471">
    <property type="entry name" value="FE2OG_OXY"/>
    <property type="match status" value="1"/>
</dbReference>
<dbReference type="Pfam" id="PF04082">
    <property type="entry name" value="Fungal_trans"/>
    <property type="match status" value="1"/>
</dbReference>
<gene>
    <name evidence="4" type="ORF">UCRPC4_g04059</name>
</gene>
<keyword evidence="1" id="KW-0539">Nucleus</keyword>
<dbReference type="InterPro" id="IPR026992">
    <property type="entry name" value="DIOX_N"/>
</dbReference>
<protein>
    <submittedName>
        <fullName evidence="4">Putative 2og-fe oxygenase superfamily protein</fullName>
    </submittedName>
</protein>
<accession>A0A0G2ECY5</accession>
<dbReference type="OrthoDB" id="1747771at2759"/>
<reference evidence="4 5" key="1">
    <citation type="submission" date="2015-05" db="EMBL/GenBank/DDBJ databases">
        <title>Distinctive expansion of gene families associated with plant cell wall degradation and secondary metabolism in the genomes of grapevine trunk pathogens.</title>
        <authorList>
            <person name="Lawrence D.P."/>
            <person name="Travadon R."/>
            <person name="Rolshausen P.E."/>
            <person name="Baumgartner K."/>
        </authorList>
    </citation>
    <scope>NUCLEOTIDE SEQUENCE [LARGE SCALE GENOMIC DNA]</scope>
    <source>
        <strain evidence="4">UCRPC4</strain>
    </source>
</reference>
<dbReference type="PANTHER" id="PTHR43374:SF1">
    <property type="entry name" value="FLAVIN PRENYLTRANSFERASE PAD1, MITOCHONDRIAL"/>
    <property type="match status" value="1"/>
</dbReference>
<reference evidence="4 5" key="2">
    <citation type="submission" date="2015-05" db="EMBL/GenBank/DDBJ databases">
        <authorList>
            <person name="Morales-Cruz A."/>
            <person name="Amrine K.C."/>
            <person name="Cantu D."/>
        </authorList>
    </citation>
    <scope>NUCLEOTIDE SEQUENCE [LARGE SCALE GENOMIC DNA]</scope>
    <source>
        <strain evidence="4">UCRPC4</strain>
    </source>
</reference>
<dbReference type="GO" id="GO:0016831">
    <property type="term" value="F:carboxy-lyase activity"/>
    <property type="evidence" value="ECO:0007669"/>
    <property type="project" value="TreeGrafter"/>
</dbReference>
<dbReference type="InterPro" id="IPR004507">
    <property type="entry name" value="UbiX-like"/>
</dbReference>
<dbReference type="EMBL" id="LCWF01000093">
    <property type="protein sequence ID" value="KKY20787.1"/>
    <property type="molecule type" value="Genomic_DNA"/>
</dbReference>
<feature type="domain" description="Fe2OG dioxygenase" evidence="3">
    <location>
        <begin position="214"/>
        <end position="322"/>
    </location>
</feature>
<dbReference type="PRINTS" id="PR00682">
    <property type="entry name" value="IPNSYNTHASE"/>
</dbReference>
<proteinExistence type="predicted"/>
<dbReference type="SUPFAM" id="SSF51197">
    <property type="entry name" value="Clavaminate synthase-like"/>
    <property type="match status" value="1"/>
</dbReference>
<organism evidence="4 5">
    <name type="scientific">Phaeomoniella chlamydospora</name>
    <name type="common">Phaeoacremonium chlamydosporum</name>
    <dbReference type="NCBI Taxonomy" id="158046"/>
    <lineage>
        <taxon>Eukaryota</taxon>
        <taxon>Fungi</taxon>
        <taxon>Dikarya</taxon>
        <taxon>Ascomycota</taxon>
        <taxon>Pezizomycotina</taxon>
        <taxon>Eurotiomycetes</taxon>
        <taxon>Chaetothyriomycetidae</taxon>
        <taxon>Phaeomoniellales</taxon>
        <taxon>Phaeomoniellaceae</taxon>
        <taxon>Phaeomoniella</taxon>
    </lineage>
</organism>
<dbReference type="Pfam" id="PF03171">
    <property type="entry name" value="2OG-FeII_Oxy"/>
    <property type="match status" value="1"/>
</dbReference>
<dbReference type="InterPro" id="IPR007219">
    <property type="entry name" value="XnlR_reg_dom"/>
</dbReference>
<dbReference type="InterPro" id="IPR044861">
    <property type="entry name" value="IPNS-like_FE2OG_OXY"/>
</dbReference>
<evidence type="ECO:0000313" key="4">
    <source>
        <dbReference type="EMBL" id="KKY20787.1"/>
    </source>
</evidence>
<name>A0A0G2ECY5_PHACM</name>
<dbReference type="SMART" id="SM00906">
    <property type="entry name" value="Fungal_trans"/>
    <property type="match status" value="1"/>
</dbReference>